<sequence length="142" mass="16129">MAKKDLTINAKDFDLDNIGTTFELLDLYPVFNTIESLDENGNQQFYKNGNVITKDGDEITGYMYAVKVLDGQFKRKTQTVKVNGTDPLMTIEKFYDSDDVKIKFKNLRNSYIGQNGALSYLADSVSLAEENKIKKYDEKVGK</sequence>
<dbReference type="RefSeq" id="WP_167838371.1">
    <property type="nucleotide sequence ID" value="NZ_CP047616.1"/>
</dbReference>
<organism evidence="1 2">
    <name type="scientific">Pseudolactococcus raffinolactis</name>
    <dbReference type="NCBI Taxonomy" id="1366"/>
    <lineage>
        <taxon>Bacteria</taxon>
        <taxon>Bacillati</taxon>
        <taxon>Bacillota</taxon>
        <taxon>Bacilli</taxon>
        <taxon>Lactobacillales</taxon>
        <taxon>Streptococcaceae</taxon>
        <taxon>Pseudolactococcus</taxon>
    </lineage>
</organism>
<reference evidence="1 2" key="1">
    <citation type="submission" date="2019-12" db="EMBL/GenBank/DDBJ databases">
        <title>Whole genome sequences of Lactococcus raffinolactis strains isolated from sewage.</title>
        <authorList>
            <person name="Ybazeta G."/>
            <person name="Ross M."/>
            <person name="Brabant-Kirwan D."/>
            <person name="Saleh M."/>
            <person name="Dillon J.A."/>
            <person name="Splinter K."/>
            <person name="Nokhbeh R."/>
        </authorList>
    </citation>
    <scope>NUCLEOTIDE SEQUENCE [LARGE SCALE GENOMIC DNA]</scope>
    <source>
        <strain evidence="1 2">Lr_19_5</strain>
    </source>
</reference>
<protein>
    <recommendedName>
        <fullName evidence="3">DUF961 domain-containing protein</fullName>
    </recommendedName>
</protein>
<gene>
    <name evidence="1" type="ORF">GU336_02295</name>
</gene>
<name>A0A6H0UDZ0_9LACT</name>
<dbReference type="EMBL" id="CP047616">
    <property type="protein sequence ID" value="QIW53077.1"/>
    <property type="molecule type" value="Genomic_DNA"/>
</dbReference>
<evidence type="ECO:0000313" key="1">
    <source>
        <dbReference type="EMBL" id="QIW53077.1"/>
    </source>
</evidence>
<evidence type="ECO:0008006" key="3">
    <source>
        <dbReference type="Google" id="ProtNLM"/>
    </source>
</evidence>
<dbReference type="Proteomes" id="UP000501945">
    <property type="component" value="Chromosome"/>
</dbReference>
<accession>A0A6H0UDZ0</accession>
<dbReference type="AlphaFoldDB" id="A0A6H0UDZ0"/>
<evidence type="ECO:0000313" key="2">
    <source>
        <dbReference type="Proteomes" id="UP000501945"/>
    </source>
</evidence>
<proteinExistence type="predicted"/>